<feature type="domain" description="Protein kinase" evidence="8">
    <location>
        <begin position="164"/>
        <end position="479"/>
    </location>
</feature>
<dbReference type="InterPro" id="IPR025287">
    <property type="entry name" value="WAK_GUB"/>
</dbReference>
<keyword evidence="5" id="KW-1015">Disulfide bond</keyword>
<dbReference type="InterPro" id="IPR001245">
    <property type="entry name" value="Ser-Thr/Tyr_kinase_cat_dom"/>
</dbReference>
<dbReference type="OrthoDB" id="665377at2759"/>
<dbReference type="Gene3D" id="3.30.200.20">
    <property type="entry name" value="Phosphorylase Kinase, domain 1"/>
    <property type="match status" value="1"/>
</dbReference>
<keyword evidence="3" id="KW-0547">Nucleotide-binding</keyword>
<dbReference type="InterPro" id="IPR011009">
    <property type="entry name" value="Kinase-like_dom_sf"/>
</dbReference>
<evidence type="ECO:0000256" key="3">
    <source>
        <dbReference type="ARBA" id="ARBA00022741"/>
    </source>
</evidence>
<dbReference type="PANTHER" id="PTHR27005:SF209">
    <property type="entry name" value="OS09G0561500 PROTEIN"/>
    <property type="match status" value="1"/>
</dbReference>
<evidence type="ECO:0000256" key="7">
    <source>
        <dbReference type="SAM" id="SignalP"/>
    </source>
</evidence>
<evidence type="ECO:0000313" key="10">
    <source>
        <dbReference type="Proteomes" id="UP000636709"/>
    </source>
</evidence>
<name>A0A835EFI8_9POAL</name>
<evidence type="ECO:0000256" key="4">
    <source>
        <dbReference type="ARBA" id="ARBA00022840"/>
    </source>
</evidence>
<dbReference type="SMART" id="SM00220">
    <property type="entry name" value="S_TKc"/>
    <property type="match status" value="1"/>
</dbReference>
<dbReference type="SUPFAM" id="SSF56112">
    <property type="entry name" value="Protein kinase-like (PK-like)"/>
    <property type="match status" value="1"/>
</dbReference>
<dbReference type="PROSITE" id="PS50011">
    <property type="entry name" value="PROTEIN_KINASE_DOM"/>
    <property type="match status" value="1"/>
</dbReference>
<dbReference type="Gene3D" id="1.10.510.10">
    <property type="entry name" value="Transferase(Phosphotransferase) domain 1"/>
    <property type="match status" value="1"/>
</dbReference>
<evidence type="ECO:0000256" key="5">
    <source>
        <dbReference type="ARBA" id="ARBA00023157"/>
    </source>
</evidence>
<evidence type="ECO:0000259" key="8">
    <source>
        <dbReference type="PROSITE" id="PS50011"/>
    </source>
</evidence>
<dbReference type="PROSITE" id="PS00108">
    <property type="entry name" value="PROTEIN_KINASE_ST"/>
    <property type="match status" value="1"/>
</dbReference>
<keyword evidence="6" id="KW-0325">Glycoprotein</keyword>
<dbReference type="EMBL" id="JACEFO010001932">
    <property type="protein sequence ID" value="KAF8692750.1"/>
    <property type="molecule type" value="Genomic_DNA"/>
</dbReference>
<accession>A0A835EFI8</accession>
<dbReference type="GO" id="GO:0030247">
    <property type="term" value="F:polysaccharide binding"/>
    <property type="evidence" value="ECO:0007669"/>
    <property type="project" value="InterPro"/>
</dbReference>
<organism evidence="9 10">
    <name type="scientific">Digitaria exilis</name>
    <dbReference type="NCBI Taxonomy" id="1010633"/>
    <lineage>
        <taxon>Eukaryota</taxon>
        <taxon>Viridiplantae</taxon>
        <taxon>Streptophyta</taxon>
        <taxon>Embryophyta</taxon>
        <taxon>Tracheophyta</taxon>
        <taxon>Spermatophyta</taxon>
        <taxon>Magnoliopsida</taxon>
        <taxon>Liliopsida</taxon>
        <taxon>Poales</taxon>
        <taxon>Poaceae</taxon>
        <taxon>PACMAD clade</taxon>
        <taxon>Panicoideae</taxon>
        <taxon>Panicodae</taxon>
        <taxon>Paniceae</taxon>
        <taxon>Anthephorinae</taxon>
        <taxon>Digitaria</taxon>
    </lineage>
</organism>
<proteinExistence type="predicted"/>
<dbReference type="InterPro" id="IPR008271">
    <property type="entry name" value="Ser/Thr_kinase_AS"/>
</dbReference>
<feature type="chain" id="PRO_5033003775" description="Protein kinase domain-containing protein" evidence="7">
    <location>
        <begin position="22"/>
        <end position="584"/>
    </location>
</feature>
<comment type="caution">
    <text evidence="9">The sequence shown here is derived from an EMBL/GenBank/DDBJ whole genome shotgun (WGS) entry which is preliminary data.</text>
</comment>
<dbReference type="Pfam" id="PF07714">
    <property type="entry name" value="PK_Tyr_Ser-Thr"/>
    <property type="match status" value="1"/>
</dbReference>
<dbReference type="InterPro" id="IPR045274">
    <property type="entry name" value="WAK-like"/>
</dbReference>
<dbReference type="GO" id="GO:0005524">
    <property type="term" value="F:ATP binding"/>
    <property type="evidence" value="ECO:0007669"/>
    <property type="project" value="UniProtKB-KW"/>
</dbReference>
<evidence type="ECO:0000313" key="9">
    <source>
        <dbReference type="EMBL" id="KAF8692750.1"/>
    </source>
</evidence>
<evidence type="ECO:0000256" key="1">
    <source>
        <dbReference type="ARBA" id="ARBA00004479"/>
    </source>
</evidence>
<comment type="subcellular location">
    <subcellularLocation>
        <location evidence="1">Membrane</location>
        <topology evidence="1">Single-pass type I membrane protein</topology>
    </subcellularLocation>
</comment>
<dbReference type="GO" id="GO:0007166">
    <property type="term" value="P:cell surface receptor signaling pathway"/>
    <property type="evidence" value="ECO:0007669"/>
    <property type="project" value="InterPro"/>
</dbReference>
<feature type="signal peptide" evidence="7">
    <location>
        <begin position="1"/>
        <end position="21"/>
    </location>
</feature>
<dbReference type="PANTHER" id="PTHR27005">
    <property type="entry name" value="WALL-ASSOCIATED RECEPTOR KINASE-LIKE 21"/>
    <property type="match status" value="1"/>
</dbReference>
<keyword evidence="4" id="KW-0067">ATP-binding</keyword>
<dbReference type="AlphaFoldDB" id="A0A835EFI8"/>
<dbReference type="FunFam" id="1.10.510.10:FF:000084">
    <property type="entry name" value="Wall-associated receptor kinase 2"/>
    <property type="match status" value="1"/>
</dbReference>
<dbReference type="InterPro" id="IPR000719">
    <property type="entry name" value="Prot_kinase_dom"/>
</dbReference>
<dbReference type="GO" id="GO:0004674">
    <property type="term" value="F:protein serine/threonine kinase activity"/>
    <property type="evidence" value="ECO:0007669"/>
    <property type="project" value="TreeGrafter"/>
</dbReference>
<keyword evidence="2 7" id="KW-0732">Signal</keyword>
<gene>
    <name evidence="9" type="ORF">HU200_039415</name>
</gene>
<dbReference type="Pfam" id="PF13947">
    <property type="entry name" value="GUB_WAK_bind"/>
    <property type="match status" value="1"/>
</dbReference>
<dbReference type="Proteomes" id="UP000636709">
    <property type="component" value="Unassembled WGS sequence"/>
</dbReference>
<dbReference type="GO" id="GO:0005886">
    <property type="term" value="C:plasma membrane"/>
    <property type="evidence" value="ECO:0007669"/>
    <property type="project" value="TreeGrafter"/>
</dbReference>
<reference evidence="9" key="1">
    <citation type="submission" date="2020-07" db="EMBL/GenBank/DDBJ databases">
        <title>Genome sequence and genetic diversity analysis of an under-domesticated orphan crop, white fonio (Digitaria exilis).</title>
        <authorList>
            <person name="Bennetzen J.L."/>
            <person name="Chen S."/>
            <person name="Ma X."/>
            <person name="Wang X."/>
            <person name="Yssel A.E.J."/>
            <person name="Chaluvadi S.R."/>
            <person name="Johnson M."/>
            <person name="Gangashetty P."/>
            <person name="Hamidou F."/>
            <person name="Sanogo M.D."/>
            <person name="Zwaenepoel A."/>
            <person name="Wallace J."/>
            <person name="Van De Peer Y."/>
            <person name="Van Deynze A."/>
        </authorList>
    </citation>
    <scope>NUCLEOTIDE SEQUENCE</scope>
    <source>
        <tissue evidence="9">Leaves</tissue>
    </source>
</reference>
<sequence length="584" mass="63558">MRVFTATTVTWMLLLAAMALPSPPLAADAAVGQGPTGLLPEGNCTTMCGDVAVPYPFGTTAGCYLPGFNLTCDTNHEPPRLSLGDGTLQVVGISLENSTVRVVGPDIPMVESVRKDYVANGTWGGQGWGLSDEGPYILSEEHNEFVLLGCALFAELGISGLFGNEVINTCGSMCSGEVLDNGHDCSEQPNSRRCQKCSGLGCCQVPIPYGQVSYSVRLKTLQESGHINVPYSVFISEEGWFQPYNSSMSLSAIPAVLMNHKNIVKLIGCCLETEVPLLVFEFISNGTLYNHLHIEAPISIFWKERLRIAVETARALAYLHSFVSMPVIHRDIKSPNILLDENLTVKLSDFGASRYVPIDQSGVDTAVQGTFGYIDPMYYNTGRLTEKSDVYSFGVILIELLTRKKPVSYRSPEGFGLVNHFGNLLSEGNLALIIDPQVSREGGGEVIDIALLAAICVKFVSAERPTMRQVDMTLEAIYAAKEDAFSDMSNDESKENYVQLNDVSVGETKLYTMGQGLRRRTGGKKVDNRVETIASALRAAEPPHSAPAPNHLPSWRPTPARVLRAYKASCGEVLMHEPMTWSSL</sequence>
<keyword evidence="10" id="KW-1185">Reference proteome</keyword>
<evidence type="ECO:0000256" key="2">
    <source>
        <dbReference type="ARBA" id="ARBA00022729"/>
    </source>
</evidence>
<evidence type="ECO:0000256" key="6">
    <source>
        <dbReference type="ARBA" id="ARBA00023180"/>
    </source>
</evidence>
<protein>
    <recommendedName>
        <fullName evidence="8">Protein kinase domain-containing protein</fullName>
    </recommendedName>
</protein>